<dbReference type="InterPro" id="IPR006501">
    <property type="entry name" value="Pectinesterase_inhib_dom"/>
</dbReference>
<dbReference type="Pfam" id="PF04043">
    <property type="entry name" value="PMEI"/>
    <property type="match status" value="1"/>
</dbReference>
<keyword evidence="7" id="KW-1185">Reference proteome</keyword>
<feature type="signal peptide" evidence="4">
    <location>
        <begin position="1"/>
        <end position="27"/>
    </location>
</feature>
<keyword evidence="1 4" id="KW-0732">Signal</keyword>
<evidence type="ECO:0000259" key="5">
    <source>
        <dbReference type="SMART" id="SM00856"/>
    </source>
</evidence>
<accession>A0AAD2DGY4</accession>
<dbReference type="NCBIfam" id="TIGR01614">
    <property type="entry name" value="PME_inhib"/>
    <property type="match status" value="1"/>
</dbReference>
<evidence type="ECO:0000256" key="2">
    <source>
        <dbReference type="ARBA" id="ARBA00023157"/>
    </source>
</evidence>
<evidence type="ECO:0000313" key="6">
    <source>
        <dbReference type="EMBL" id="CAI9753504.1"/>
    </source>
</evidence>
<protein>
    <recommendedName>
        <fullName evidence="5">Pectinesterase inhibitor domain-containing protein</fullName>
    </recommendedName>
</protein>
<reference evidence="6" key="1">
    <citation type="submission" date="2023-05" db="EMBL/GenBank/DDBJ databases">
        <authorList>
            <person name="Huff M."/>
        </authorList>
    </citation>
    <scope>NUCLEOTIDE SEQUENCE</scope>
</reference>
<dbReference type="GO" id="GO:0046910">
    <property type="term" value="F:pectinesterase inhibitor activity"/>
    <property type="evidence" value="ECO:0007669"/>
    <property type="project" value="InterPro"/>
</dbReference>
<dbReference type="CDD" id="cd15797">
    <property type="entry name" value="PMEI"/>
    <property type="match status" value="1"/>
</dbReference>
<dbReference type="EMBL" id="OU503036">
    <property type="protein sequence ID" value="CAI9753504.1"/>
    <property type="molecule type" value="Genomic_DNA"/>
</dbReference>
<proteinExistence type="inferred from homology"/>
<dbReference type="InterPro" id="IPR052421">
    <property type="entry name" value="PCW_Enzyme_Inhibitor"/>
</dbReference>
<evidence type="ECO:0000256" key="3">
    <source>
        <dbReference type="ARBA" id="ARBA00038471"/>
    </source>
</evidence>
<feature type="chain" id="PRO_5042053152" description="Pectinesterase inhibitor domain-containing protein" evidence="4">
    <location>
        <begin position="28"/>
        <end position="165"/>
    </location>
</feature>
<sequence>MASGSFLLATVSLAFLCSSLTFHNVKADLIGDFCSTVRDPSFCNKALRSDRRSAKADVRGLGQIALDKAIASAKTTLKLAKELGNGELPSTCAEVCSDAIDNLNECQGLLRGNDKESLNVEASAALDDLATCDDEYGAKEPTNLKNASQTTQGLISIILAVSNRL</sequence>
<evidence type="ECO:0000256" key="4">
    <source>
        <dbReference type="SAM" id="SignalP"/>
    </source>
</evidence>
<dbReference type="InterPro" id="IPR034086">
    <property type="entry name" value="PMEI_plant"/>
</dbReference>
<dbReference type="InterPro" id="IPR035513">
    <property type="entry name" value="Invertase/methylesterase_inhib"/>
</dbReference>
<gene>
    <name evidence="6" type="ORF">FPE_LOCUS935</name>
</gene>
<dbReference type="SMART" id="SM00856">
    <property type="entry name" value="PMEI"/>
    <property type="match status" value="1"/>
</dbReference>
<organism evidence="6 7">
    <name type="scientific">Fraxinus pennsylvanica</name>
    <dbReference type="NCBI Taxonomy" id="56036"/>
    <lineage>
        <taxon>Eukaryota</taxon>
        <taxon>Viridiplantae</taxon>
        <taxon>Streptophyta</taxon>
        <taxon>Embryophyta</taxon>
        <taxon>Tracheophyta</taxon>
        <taxon>Spermatophyta</taxon>
        <taxon>Magnoliopsida</taxon>
        <taxon>eudicotyledons</taxon>
        <taxon>Gunneridae</taxon>
        <taxon>Pentapetalae</taxon>
        <taxon>asterids</taxon>
        <taxon>lamiids</taxon>
        <taxon>Lamiales</taxon>
        <taxon>Oleaceae</taxon>
        <taxon>Oleeae</taxon>
        <taxon>Fraxinus</taxon>
    </lineage>
</organism>
<dbReference type="PANTHER" id="PTHR36710">
    <property type="entry name" value="PECTINESTERASE INHIBITOR-LIKE"/>
    <property type="match status" value="1"/>
</dbReference>
<name>A0AAD2DGY4_9LAMI</name>
<keyword evidence="2" id="KW-1015">Disulfide bond</keyword>
<feature type="domain" description="Pectinesterase inhibitor" evidence="5">
    <location>
        <begin position="25"/>
        <end position="161"/>
    </location>
</feature>
<dbReference type="Gene3D" id="1.20.140.40">
    <property type="entry name" value="Invertase/pectin methylesterase inhibitor family protein"/>
    <property type="match status" value="1"/>
</dbReference>
<dbReference type="Proteomes" id="UP000834106">
    <property type="component" value="Chromosome 1"/>
</dbReference>
<evidence type="ECO:0000313" key="7">
    <source>
        <dbReference type="Proteomes" id="UP000834106"/>
    </source>
</evidence>
<dbReference type="AlphaFoldDB" id="A0AAD2DGY4"/>
<dbReference type="PANTHER" id="PTHR36710:SF4">
    <property type="entry name" value="PLANT INVERTASE_PECTIN METHYLESTERASE INHIBITOR SUPERFAMILY PROTEIN"/>
    <property type="match status" value="1"/>
</dbReference>
<comment type="similarity">
    <text evidence="3">Belongs to the PMEI family.</text>
</comment>
<evidence type="ECO:0000256" key="1">
    <source>
        <dbReference type="ARBA" id="ARBA00022729"/>
    </source>
</evidence>
<dbReference type="SUPFAM" id="SSF101148">
    <property type="entry name" value="Plant invertase/pectin methylesterase inhibitor"/>
    <property type="match status" value="1"/>
</dbReference>